<name>A0A423W9R8_9PEZI</name>
<dbReference type="EMBL" id="LKEB01000057">
    <property type="protein sequence ID" value="ROW00063.1"/>
    <property type="molecule type" value="Genomic_DNA"/>
</dbReference>
<reference evidence="1 2" key="1">
    <citation type="submission" date="2015-09" db="EMBL/GenBank/DDBJ databases">
        <title>Host preference determinants of Valsa canker pathogens revealed by comparative genomics.</title>
        <authorList>
            <person name="Yin Z."/>
            <person name="Huang L."/>
        </authorList>
    </citation>
    <scope>NUCLEOTIDE SEQUENCE [LARGE SCALE GENOMIC DNA]</scope>
    <source>
        <strain evidence="1 2">SXYLt</strain>
    </source>
</reference>
<accession>A0A423W9R8</accession>
<dbReference type="InParanoid" id="A0A423W9R8"/>
<evidence type="ECO:0000313" key="2">
    <source>
        <dbReference type="Proteomes" id="UP000285146"/>
    </source>
</evidence>
<proteinExistence type="predicted"/>
<organism evidence="1 2">
    <name type="scientific">Cytospora leucostoma</name>
    <dbReference type="NCBI Taxonomy" id="1230097"/>
    <lineage>
        <taxon>Eukaryota</taxon>
        <taxon>Fungi</taxon>
        <taxon>Dikarya</taxon>
        <taxon>Ascomycota</taxon>
        <taxon>Pezizomycotina</taxon>
        <taxon>Sordariomycetes</taxon>
        <taxon>Sordariomycetidae</taxon>
        <taxon>Diaporthales</taxon>
        <taxon>Cytosporaceae</taxon>
        <taxon>Cytospora</taxon>
    </lineage>
</organism>
<dbReference type="STRING" id="1230097.A0A423W9R8"/>
<dbReference type="Proteomes" id="UP000285146">
    <property type="component" value="Unassembled WGS sequence"/>
</dbReference>
<dbReference type="AlphaFoldDB" id="A0A423W9R8"/>
<gene>
    <name evidence="1" type="ORF">VPNG_08357</name>
</gene>
<dbReference type="InterPro" id="IPR021848">
    <property type="entry name" value="HODM_asu-like"/>
</dbReference>
<evidence type="ECO:0000313" key="1">
    <source>
        <dbReference type="EMBL" id="ROW00063.1"/>
    </source>
</evidence>
<dbReference type="Pfam" id="PF11927">
    <property type="entry name" value="HODM_asu-like"/>
    <property type="match status" value="1"/>
</dbReference>
<comment type="caution">
    <text evidence="1">The sequence shown here is derived from an EMBL/GenBank/DDBJ whole genome shotgun (WGS) entry which is preliminary data.</text>
</comment>
<protein>
    <submittedName>
        <fullName evidence="1">Uncharacterized protein</fullName>
    </submittedName>
</protein>
<sequence length="345" mass="39138">MLSPIAGCIIILAAGVILAALKLRRRQHRGNLRKIFTSENHDELPSCPMASVEALQSFSWTDKDPQRIRPFKPIYHITMALQNSTPSDLIVMDRNYRDRILERRQLIVQHPSIVVGAIPQGKAAVQELYSYLMSNYLPNRYPSMFTLCTDEKKLQNQVTGATFPILPPDDSIEGLRTIGETIDDDFFLLHETNEGHRSVAYVCCYCSGFDPSEKLDKLLDEIHKPVPSYHRIGPSMEKLFRRVKVGKNLKRVNWSVVDSPILFNCKSNHIHEDDIDQLQEDEDIDISRARMRVELQTLSRLPKTGAILFSFKTYLYTLEEIKAEGLGSQLADAIDGLRQGNAPGS</sequence>
<dbReference type="OrthoDB" id="5043642at2759"/>
<keyword evidence="2" id="KW-1185">Reference proteome</keyword>